<dbReference type="AlphaFoldDB" id="A0A016V384"/>
<dbReference type="OrthoDB" id="275371at2759"/>
<dbReference type="PANTHER" id="PTHR11237">
    <property type="entry name" value="COENZYME Q10 BIOSYNTHESIS PROTEIN 7"/>
    <property type="match status" value="1"/>
</dbReference>
<dbReference type="GO" id="GO:0010468">
    <property type="term" value="P:regulation of gene expression"/>
    <property type="evidence" value="ECO:0007669"/>
    <property type="project" value="TreeGrafter"/>
</dbReference>
<dbReference type="PANTHER" id="PTHR11237:SF4">
    <property type="entry name" value="5-DEMETHOXYUBIQUINONE HYDROXYLASE, MITOCHONDRIAL"/>
    <property type="match status" value="1"/>
</dbReference>
<dbReference type="Proteomes" id="UP000024635">
    <property type="component" value="Unassembled WGS sequence"/>
</dbReference>
<dbReference type="GO" id="GO:0005743">
    <property type="term" value="C:mitochondrial inner membrane"/>
    <property type="evidence" value="ECO:0007669"/>
    <property type="project" value="TreeGrafter"/>
</dbReference>
<sequence>MVTWSAGKRGCSAGKRGRSGSPTAVAASSVRIHYIFLRLSVKSVTFHMIRQCLRWLQMNRIIWRAAHTAAARRALLEKIIRVDHAGELGADRIYAGQLAVLGRKTYSSSLQIQGTSIAIATPADRARRNIHVGRTRQHSTSPSPRPRHVDVAARPVCGSGNRD</sequence>
<evidence type="ECO:0000256" key="1">
    <source>
        <dbReference type="SAM" id="MobiDB-lite"/>
    </source>
</evidence>
<organism evidence="2 3">
    <name type="scientific">Ancylostoma ceylanicum</name>
    <dbReference type="NCBI Taxonomy" id="53326"/>
    <lineage>
        <taxon>Eukaryota</taxon>
        <taxon>Metazoa</taxon>
        <taxon>Ecdysozoa</taxon>
        <taxon>Nematoda</taxon>
        <taxon>Chromadorea</taxon>
        <taxon>Rhabditida</taxon>
        <taxon>Rhabditina</taxon>
        <taxon>Rhabditomorpha</taxon>
        <taxon>Strongyloidea</taxon>
        <taxon>Ancylostomatidae</taxon>
        <taxon>Ancylostomatinae</taxon>
        <taxon>Ancylostoma</taxon>
    </lineage>
</organism>
<evidence type="ECO:0000313" key="2">
    <source>
        <dbReference type="EMBL" id="EYC21467.1"/>
    </source>
</evidence>
<dbReference type="EMBL" id="JARK01001355">
    <property type="protein sequence ID" value="EYC21467.1"/>
    <property type="molecule type" value="Genomic_DNA"/>
</dbReference>
<dbReference type="STRING" id="53326.A0A016V384"/>
<protein>
    <submittedName>
        <fullName evidence="2">Uncharacterized protein</fullName>
    </submittedName>
</protein>
<reference evidence="3" key="1">
    <citation type="journal article" date="2015" name="Nat. Genet.">
        <title>The genome and transcriptome of the zoonotic hookworm Ancylostoma ceylanicum identify infection-specific gene families.</title>
        <authorList>
            <person name="Schwarz E.M."/>
            <person name="Hu Y."/>
            <person name="Antoshechkin I."/>
            <person name="Miller M.M."/>
            <person name="Sternberg P.W."/>
            <person name="Aroian R.V."/>
        </authorList>
    </citation>
    <scope>NUCLEOTIDE SEQUENCE</scope>
    <source>
        <strain evidence="3">HY135</strain>
    </source>
</reference>
<dbReference type="GO" id="GO:0008682">
    <property type="term" value="F:3-demethoxyubiquinol 3-hydroxylase activity"/>
    <property type="evidence" value="ECO:0007669"/>
    <property type="project" value="TreeGrafter"/>
</dbReference>
<gene>
    <name evidence="2" type="primary">Acey_s0019.g3841</name>
    <name evidence="2" type="ORF">Y032_0019g3841</name>
</gene>
<keyword evidence="3" id="KW-1185">Reference proteome</keyword>
<dbReference type="GO" id="GO:0008340">
    <property type="term" value="P:determination of adult lifespan"/>
    <property type="evidence" value="ECO:0007669"/>
    <property type="project" value="TreeGrafter"/>
</dbReference>
<feature type="region of interest" description="Disordered" evidence="1">
    <location>
        <begin position="132"/>
        <end position="163"/>
    </location>
</feature>
<dbReference type="GO" id="GO:2000377">
    <property type="term" value="P:regulation of reactive oxygen species metabolic process"/>
    <property type="evidence" value="ECO:0007669"/>
    <property type="project" value="TreeGrafter"/>
</dbReference>
<feature type="region of interest" description="Disordered" evidence="1">
    <location>
        <begin position="1"/>
        <end position="22"/>
    </location>
</feature>
<name>A0A016V384_9BILA</name>
<dbReference type="Pfam" id="PF03232">
    <property type="entry name" value="COQ7"/>
    <property type="match status" value="1"/>
</dbReference>
<evidence type="ECO:0000313" key="3">
    <source>
        <dbReference type="Proteomes" id="UP000024635"/>
    </source>
</evidence>
<accession>A0A016V384</accession>
<dbReference type="InterPro" id="IPR011566">
    <property type="entry name" value="Ubq_synth_Coq7"/>
</dbReference>
<comment type="caution">
    <text evidence="2">The sequence shown here is derived from an EMBL/GenBank/DDBJ whole genome shotgun (WGS) entry which is preliminary data.</text>
</comment>
<proteinExistence type="predicted"/>
<dbReference type="GO" id="GO:0006744">
    <property type="term" value="P:ubiquinone biosynthetic process"/>
    <property type="evidence" value="ECO:0007669"/>
    <property type="project" value="InterPro"/>
</dbReference>
<dbReference type="GO" id="GO:0005634">
    <property type="term" value="C:nucleus"/>
    <property type="evidence" value="ECO:0007669"/>
    <property type="project" value="TreeGrafter"/>
</dbReference>